<comment type="caution">
    <text evidence="3">The sequence shown here is derived from an EMBL/GenBank/DDBJ whole genome shotgun (WGS) entry which is preliminary data.</text>
</comment>
<dbReference type="eggNOG" id="COG2222">
    <property type="taxonomic scope" value="Bacteria"/>
</dbReference>
<dbReference type="EMBL" id="APNK01000012">
    <property type="protein sequence ID" value="KEZ77458.1"/>
    <property type="molecule type" value="Genomic_DNA"/>
</dbReference>
<feature type="domain" description="SIS" evidence="2">
    <location>
        <begin position="196"/>
        <end position="339"/>
    </location>
</feature>
<evidence type="ECO:0000256" key="1">
    <source>
        <dbReference type="ARBA" id="ARBA00022737"/>
    </source>
</evidence>
<dbReference type="Pfam" id="PF01380">
    <property type="entry name" value="SIS"/>
    <property type="match status" value="2"/>
</dbReference>
<dbReference type="OrthoDB" id="9761808at2"/>
<evidence type="ECO:0000313" key="3">
    <source>
        <dbReference type="EMBL" id="KEZ77458.1"/>
    </source>
</evidence>
<keyword evidence="4" id="KW-1185">Reference proteome</keyword>
<dbReference type="STRING" id="1304275.C41B8_09666"/>
<dbReference type="InterPro" id="IPR046348">
    <property type="entry name" value="SIS_dom_sf"/>
</dbReference>
<dbReference type="SUPFAM" id="SSF53697">
    <property type="entry name" value="SIS domain"/>
    <property type="match status" value="1"/>
</dbReference>
<dbReference type="RefSeq" id="WP_037337192.1">
    <property type="nucleotide sequence ID" value="NZ_APNK01000012.1"/>
</dbReference>
<dbReference type="PROSITE" id="PS51464">
    <property type="entry name" value="SIS"/>
    <property type="match status" value="2"/>
</dbReference>
<dbReference type="PANTHER" id="PTHR10937">
    <property type="entry name" value="GLUCOSAMINE--FRUCTOSE-6-PHOSPHATE AMINOTRANSFERASE, ISOMERIZING"/>
    <property type="match status" value="1"/>
</dbReference>
<dbReference type="PANTHER" id="PTHR10937:SF8">
    <property type="entry name" value="AMINOTRANSFERASE-RELATED"/>
    <property type="match status" value="1"/>
</dbReference>
<keyword evidence="1" id="KW-0677">Repeat</keyword>
<name>A0A084IL74_SALHC</name>
<dbReference type="Gene3D" id="3.40.50.10490">
    <property type="entry name" value="Glucose-6-phosphate isomerase like protein, domain 1"/>
    <property type="match status" value="2"/>
</dbReference>
<dbReference type="InterPro" id="IPR035466">
    <property type="entry name" value="GlmS/AgaS_SIS"/>
</dbReference>
<evidence type="ECO:0000259" key="2">
    <source>
        <dbReference type="PROSITE" id="PS51464"/>
    </source>
</evidence>
<proteinExistence type="predicted"/>
<reference evidence="3 4" key="1">
    <citation type="submission" date="2013-03" db="EMBL/GenBank/DDBJ databases">
        <title>Salinisphaera hydrothermalis C41B8 Genome Sequencing.</title>
        <authorList>
            <person name="Li C."/>
            <person name="Lai Q."/>
            <person name="Shao Z."/>
        </authorList>
    </citation>
    <scope>NUCLEOTIDE SEQUENCE [LARGE SCALE GENOMIC DNA]</scope>
    <source>
        <strain evidence="3 4">C41B8</strain>
    </source>
</reference>
<dbReference type="InterPro" id="IPR001347">
    <property type="entry name" value="SIS_dom"/>
</dbReference>
<dbReference type="InterPro" id="IPR035490">
    <property type="entry name" value="GlmS/FrlB_SIS"/>
</dbReference>
<dbReference type="CDD" id="cd05008">
    <property type="entry name" value="SIS_GlmS_GlmD_1"/>
    <property type="match status" value="1"/>
</dbReference>
<gene>
    <name evidence="3" type="ORF">C41B8_09666</name>
</gene>
<dbReference type="GO" id="GO:0097367">
    <property type="term" value="F:carbohydrate derivative binding"/>
    <property type="evidence" value="ECO:0007669"/>
    <property type="project" value="InterPro"/>
</dbReference>
<dbReference type="GO" id="GO:1901135">
    <property type="term" value="P:carbohydrate derivative metabolic process"/>
    <property type="evidence" value="ECO:0007669"/>
    <property type="project" value="InterPro"/>
</dbReference>
<organism evidence="3 4">
    <name type="scientific">Salinisphaera hydrothermalis (strain C41B8)</name>
    <dbReference type="NCBI Taxonomy" id="1304275"/>
    <lineage>
        <taxon>Bacteria</taxon>
        <taxon>Pseudomonadati</taxon>
        <taxon>Pseudomonadota</taxon>
        <taxon>Gammaproteobacteria</taxon>
        <taxon>Salinisphaerales</taxon>
        <taxon>Salinisphaeraceae</taxon>
        <taxon>Salinisphaera</taxon>
    </lineage>
</organism>
<accession>A0A084IL74</accession>
<dbReference type="Proteomes" id="UP000028302">
    <property type="component" value="Unassembled WGS sequence"/>
</dbReference>
<dbReference type="CDD" id="cd05009">
    <property type="entry name" value="SIS_GlmS_GlmD_2"/>
    <property type="match status" value="1"/>
</dbReference>
<evidence type="ECO:0000313" key="4">
    <source>
        <dbReference type="Proteomes" id="UP000028302"/>
    </source>
</evidence>
<feature type="domain" description="SIS" evidence="2">
    <location>
        <begin position="33"/>
        <end position="174"/>
    </location>
</feature>
<dbReference type="AlphaFoldDB" id="A0A084IL74"/>
<sequence length="349" mass="36090">MSSTTLMRQEMLETPERLADQWTANRDAIAAIAADLTARPDAPWWVTARGSSSHAGAFFAAAAGLGAGRVVGEITPSLFTVYGQKPRLAGAVVMAISQSGAGSDINAVVEAANATGALTLGLTNDPASQLAATAAHTIDLAMGPEKAVAATKTYLGTLAAAARLVATVANDQELEAALERLPATLADRRDHQPPLEASALAAFDKPGFVLGRGVSLGIAREVALKFKEVCVTPAESFSAAEFIHGPLTLVGPGTPVLMICLDDATRPGLIDTAHRLAELEANVTLLGPDLDDVEPAAHLSVISRPATGNVFTDAIAMAFDCYGALEARAVALGYDPDQPPNVRKVTSTY</sequence>
<protein>
    <submittedName>
        <fullName evidence="3">Glutamine--fructose-6-phosphate transaminase</fullName>
    </submittedName>
</protein>